<accession>A0ACA9M7U5</accession>
<keyword evidence="2" id="KW-1185">Reference proteome</keyword>
<evidence type="ECO:0000313" key="2">
    <source>
        <dbReference type="Proteomes" id="UP000789702"/>
    </source>
</evidence>
<comment type="caution">
    <text evidence="1">The sequence shown here is derived from an EMBL/GenBank/DDBJ whole genome shotgun (WGS) entry which is preliminary data.</text>
</comment>
<evidence type="ECO:0000313" key="1">
    <source>
        <dbReference type="EMBL" id="CAG8575646.1"/>
    </source>
</evidence>
<dbReference type="EMBL" id="CAJVPU010007688">
    <property type="protein sequence ID" value="CAG8575646.1"/>
    <property type="molecule type" value="Genomic_DNA"/>
</dbReference>
<sequence>PVITNKKDKIIEALVKQVQQLSVNYVVANNQQEKNTHEKEKFKKNSKPRKEISYYWCGKRGHIVRYCMSEKKFREPNKEKR</sequence>
<protein>
    <submittedName>
        <fullName evidence="1">11593_t:CDS:1</fullName>
    </submittedName>
</protein>
<name>A0ACA9M7U5_9GLOM</name>
<organism evidence="1 2">
    <name type="scientific">Dentiscutata heterogama</name>
    <dbReference type="NCBI Taxonomy" id="1316150"/>
    <lineage>
        <taxon>Eukaryota</taxon>
        <taxon>Fungi</taxon>
        <taxon>Fungi incertae sedis</taxon>
        <taxon>Mucoromycota</taxon>
        <taxon>Glomeromycotina</taxon>
        <taxon>Glomeromycetes</taxon>
        <taxon>Diversisporales</taxon>
        <taxon>Gigasporaceae</taxon>
        <taxon>Dentiscutata</taxon>
    </lineage>
</organism>
<reference evidence="1" key="1">
    <citation type="submission" date="2021-06" db="EMBL/GenBank/DDBJ databases">
        <authorList>
            <person name="Kallberg Y."/>
            <person name="Tangrot J."/>
            <person name="Rosling A."/>
        </authorList>
    </citation>
    <scope>NUCLEOTIDE SEQUENCE</scope>
    <source>
        <strain evidence="1">IL203A</strain>
    </source>
</reference>
<proteinExistence type="predicted"/>
<gene>
    <name evidence="1" type="ORF">DHETER_LOCUS6253</name>
</gene>
<dbReference type="Proteomes" id="UP000789702">
    <property type="component" value="Unassembled WGS sequence"/>
</dbReference>
<feature type="non-terminal residue" evidence="1">
    <location>
        <position position="1"/>
    </location>
</feature>